<feature type="domain" description="SPOR" evidence="1">
    <location>
        <begin position="199"/>
        <end position="278"/>
    </location>
</feature>
<evidence type="ECO:0000313" key="2">
    <source>
        <dbReference type="EMBL" id="VAW43690.1"/>
    </source>
</evidence>
<sequence>MNHNSTHITPIKAAIVLLNLLIVGWLSSGVSSAQTEINSNPTAENKVICYAAQKKWVCAPADQKQKAHEKAMKLVEQKQSTGIDTDNINSSQVEIKTMDVNNDFSQQVQELPANNQSPQAVIDPQIKDFIPRDDVNDLKQSEAEKSTKQTTSAEAIGVTVEAGSSEPVAPAQTTIEADDLGKQPVSNSSQSNQFGYWQNNYSEKWSFQVIGTSNRHHLDQFLNSHDLFQSNYSIVKTQSNSADWWIVLVGLYDSRDQALSQRNQLPSELANQAWVRQVKTITGEAD</sequence>
<dbReference type="Gene3D" id="3.30.70.1070">
    <property type="entry name" value="Sporulation related repeat"/>
    <property type="match status" value="1"/>
</dbReference>
<gene>
    <name evidence="2" type="ORF">MNBD_GAMMA02-1516</name>
</gene>
<accession>A0A3B0VTI6</accession>
<dbReference type="Pfam" id="PF05036">
    <property type="entry name" value="SPOR"/>
    <property type="match status" value="1"/>
</dbReference>
<dbReference type="GO" id="GO:0042834">
    <property type="term" value="F:peptidoglycan binding"/>
    <property type="evidence" value="ECO:0007669"/>
    <property type="project" value="InterPro"/>
</dbReference>
<organism evidence="2">
    <name type="scientific">hydrothermal vent metagenome</name>
    <dbReference type="NCBI Taxonomy" id="652676"/>
    <lineage>
        <taxon>unclassified sequences</taxon>
        <taxon>metagenomes</taxon>
        <taxon>ecological metagenomes</taxon>
    </lineage>
</organism>
<name>A0A3B0VTI6_9ZZZZ</name>
<dbReference type="SUPFAM" id="SSF110997">
    <property type="entry name" value="Sporulation related repeat"/>
    <property type="match status" value="1"/>
</dbReference>
<dbReference type="EMBL" id="UOFA01000011">
    <property type="protein sequence ID" value="VAW43690.1"/>
    <property type="molecule type" value="Genomic_DNA"/>
</dbReference>
<evidence type="ECO:0000259" key="1">
    <source>
        <dbReference type="PROSITE" id="PS51724"/>
    </source>
</evidence>
<dbReference type="InterPro" id="IPR036680">
    <property type="entry name" value="SPOR-like_sf"/>
</dbReference>
<proteinExistence type="predicted"/>
<reference evidence="2" key="1">
    <citation type="submission" date="2018-06" db="EMBL/GenBank/DDBJ databases">
        <authorList>
            <person name="Zhirakovskaya E."/>
        </authorList>
    </citation>
    <scope>NUCLEOTIDE SEQUENCE</scope>
</reference>
<dbReference type="InterPro" id="IPR007730">
    <property type="entry name" value="SPOR-like_dom"/>
</dbReference>
<dbReference type="PROSITE" id="PS51724">
    <property type="entry name" value="SPOR"/>
    <property type="match status" value="1"/>
</dbReference>
<dbReference type="AlphaFoldDB" id="A0A3B0VTI6"/>
<protein>
    <recommendedName>
        <fullName evidence="1">SPOR domain-containing protein</fullName>
    </recommendedName>
</protein>